<name>A0A8C5G039_GOUWI</name>
<dbReference type="AlphaFoldDB" id="A0A8C5G039"/>
<reference evidence="4" key="2">
    <citation type="submission" date="2025-08" db="UniProtKB">
        <authorList>
            <consortium name="Ensembl"/>
        </authorList>
    </citation>
    <scope>IDENTIFICATION</scope>
</reference>
<evidence type="ECO:0000256" key="1">
    <source>
        <dbReference type="SAM" id="MobiDB-lite"/>
    </source>
</evidence>
<feature type="region of interest" description="Disordered" evidence="1">
    <location>
        <begin position="104"/>
        <end position="166"/>
    </location>
</feature>
<organism evidence="4 5">
    <name type="scientific">Gouania willdenowi</name>
    <name type="common">Blunt-snouted clingfish</name>
    <name type="synonym">Lepadogaster willdenowi</name>
    <dbReference type="NCBI Taxonomy" id="441366"/>
    <lineage>
        <taxon>Eukaryota</taxon>
        <taxon>Metazoa</taxon>
        <taxon>Chordata</taxon>
        <taxon>Craniata</taxon>
        <taxon>Vertebrata</taxon>
        <taxon>Euteleostomi</taxon>
        <taxon>Actinopterygii</taxon>
        <taxon>Neopterygii</taxon>
        <taxon>Teleostei</taxon>
        <taxon>Neoteleostei</taxon>
        <taxon>Acanthomorphata</taxon>
        <taxon>Ovalentaria</taxon>
        <taxon>Blenniimorphae</taxon>
        <taxon>Blenniiformes</taxon>
        <taxon>Gobiesocoidei</taxon>
        <taxon>Gobiesocidae</taxon>
        <taxon>Gobiesocinae</taxon>
        <taxon>Gouania</taxon>
    </lineage>
</organism>
<evidence type="ECO:0000313" key="4">
    <source>
        <dbReference type="Ensembl" id="ENSGWIP00000004363.1"/>
    </source>
</evidence>
<evidence type="ECO:0000256" key="2">
    <source>
        <dbReference type="SAM" id="Phobius"/>
    </source>
</evidence>
<dbReference type="Proteomes" id="UP000694680">
    <property type="component" value="Chromosome 12"/>
</dbReference>
<dbReference type="Ensembl" id="ENSGWIT00000004676.1">
    <property type="protein sequence ID" value="ENSGWIP00000004363.1"/>
    <property type="gene ID" value="ENSGWIG00000002344.1"/>
</dbReference>
<accession>A0A8C5G039</accession>
<protein>
    <submittedName>
        <fullName evidence="4">Neural proliferation differentiation and control protein 1-like</fullName>
    </submittedName>
</protein>
<evidence type="ECO:0000313" key="5">
    <source>
        <dbReference type="Proteomes" id="UP000694680"/>
    </source>
</evidence>
<feature type="compositionally biased region" description="Basic and acidic residues" evidence="1">
    <location>
        <begin position="124"/>
        <end position="142"/>
    </location>
</feature>
<keyword evidence="2" id="KW-0472">Membrane</keyword>
<dbReference type="OrthoDB" id="6270617at2759"/>
<dbReference type="RefSeq" id="XP_028318667.1">
    <property type="nucleotide sequence ID" value="XM_028462866.1"/>
</dbReference>
<dbReference type="Pfam" id="PF06809">
    <property type="entry name" value="NPDC1"/>
    <property type="match status" value="1"/>
</dbReference>
<feature type="region of interest" description="Disordered" evidence="1">
    <location>
        <begin position="296"/>
        <end position="316"/>
    </location>
</feature>
<dbReference type="GeneID" id="114473316"/>
<keyword evidence="3" id="KW-0732">Signal</keyword>
<dbReference type="InterPro" id="IPR009635">
    <property type="entry name" value="NPDC1"/>
</dbReference>
<feature type="signal peptide" evidence="3">
    <location>
        <begin position="1"/>
        <end position="30"/>
    </location>
</feature>
<keyword evidence="2" id="KW-1133">Transmembrane helix</keyword>
<keyword evidence="2" id="KW-0812">Transmembrane</keyword>
<proteinExistence type="predicted"/>
<reference evidence="4" key="1">
    <citation type="submission" date="2020-06" db="EMBL/GenBank/DDBJ databases">
        <authorList>
            <consortium name="Wellcome Sanger Institute Data Sharing"/>
        </authorList>
    </citation>
    <scope>NUCLEOTIDE SEQUENCE [LARGE SCALE GENOMIC DNA]</scope>
</reference>
<sequence>MLSWSGHRSRASVLLLSAAVLLCAVPVSSSLPAHSRCPLNCGELRRHNCRLGSHSCGPCYSIYEEVDGDCVLTRRYSHGKGTSYNDFDAEIDLLHSYIEKQVSHVKAPRKQSQHPDSSINVQRDQGKLSNEARRTTTTEAPRHHSTALPSTPTPQPKVTGVDGRAGPISVPAFKKDKLLIILISMCVAVGCVAVILATVCYVKLQKESRLAEKVDYPAFKETPIPSVTSNGSSNGDKNLAQSAQMYHYQHQKQQMLSMGNPKAEQKVSDTDVTSDEEEVGGDFTVYECPGLAPTGEMEVKNPLFDDSAIPYQGNHK</sequence>
<dbReference type="GO" id="GO:0016020">
    <property type="term" value="C:membrane"/>
    <property type="evidence" value="ECO:0007669"/>
    <property type="project" value="InterPro"/>
</dbReference>
<dbReference type="PANTHER" id="PTHR23352:SF2">
    <property type="entry name" value="NEURAL PROLIFERATION DIFFERENTIATION AND CONTROL PROTEIN 1"/>
    <property type="match status" value="1"/>
</dbReference>
<feature type="compositionally biased region" description="Polar residues" evidence="1">
    <location>
        <begin position="114"/>
        <end position="123"/>
    </location>
</feature>
<feature type="chain" id="PRO_5034196646" evidence="3">
    <location>
        <begin position="31"/>
        <end position="316"/>
    </location>
</feature>
<gene>
    <name evidence="4" type="primary">LOC114473316</name>
</gene>
<reference evidence="4" key="3">
    <citation type="submission" date="2025-09" db="UniProtKB">
        <authorList>
            <consortium name="Ensembl"/>
        </authorList>
    </citation>
    <scope>IDENTIFICATION</scope>
</reference>
<evidence type="ECO:0000256" key="3">
    <source>
        <dbReference type="SAM" id="SignalP"/>
    </source>
</evidence>
<feature type="transmembrane region" description="Helical" evidence="2">
    <location>
        <begin position="178"/>
        <end position="202"/>
    </location>
</feature>
<keyword evidence="5" id="KW-1185">Reference proteome</keyword>
<dbReference type="PANTHER" id="PTHR23352">
    <property type="entry name" value="NEURAL PROLIFERATION DIFFERENTIATION AND CONTROL PROTEIN-1 NPDC-1 PROTEIN"/>
    <property type="match status" value="1"/>
</dbReference>